<dbReference type="EMBL" id="APPJ01000014">
    <property type="protein sequence ID" value="ENV15114.1"/>
    <property type="molecule type" value="Genomic_DNA"/>
</dbReference>
<dbReference type="PATRIC" id="fig|1217656.3.peg.3777"/>
<dbReference type="Proteomes" id="UP000013148">
    <property type="component" value="Unassembled WGS sequence"/>
</dbReference>
<reference evidence="1 2" key="1">
    <citation type="submission" date="2013-02" db="EMBL/GenBank/DDBJ databases">
        <title>The Genome Sequence of Acinetobacter guillouiae NIPH 991.</title>
        <authorList>
            <consortium name="The Broad Institute Genome Sequencing Platform"/>
            <consortium name="The Broad Institute Genome Sequencing Center for Infectious Disease"/>
            <person name="Cerqueira G."/>
            <person name="Feldgarden M."/>
            <person name="Courvalin P."/>
            <person name="Perichon B."/>
            <person name="Grillot-Courvalin C."/>
            <person name="Clermont D."/>
            <person name="Rocha E."/>
            <person name="Yoon E.-J."/>
            <person name="Nemec A."/>
            <person name="Walker B."/>
            <person name="Young S.K."/>
            <person name="Zeng Q."/>
            <person name="Gargeya S."/>
            <person name="Fitzgerald M."/>
            <person name="Haas B."/>
            <person name="Abouelleil A."/>
            <person name="Alvarado L."/>
            <person name="Arachchi H.M."/>
            <person name="Berlin A.M."/>
            <person name="Chapman S.B."/>
            <person name="Dewar J."/>
            <person name="Goldberg J."/>
            <person name="Griggs A."/>
            <person name="Gujja S."/>
            <person name="Hansen M."/>
            <person name="Howarth C."/>
            <person name="Imamovic A."/>
            <person name="Larimer J."/>
            <person name="McCowan C."/>
            <person name="Murphy C."/>
            <person name="Neiman D."/>
            <person name="Pearson M."/>
            <person name="Priest M."/>
            <person name="Roberts A."/>
            <person name="Saif S."/>
            <person name="Shea T."/>
            <person name="Sisk P."/>
            <person name="Sykes S."/>
            <person name="Wortman J."/>
            <person name="Nusbaum C."/>
            <person name="Birren B."/>
        </authorList>
    </citation>
    <scope>NUCLEOTIDE SEQUENCE [LARGE SCALE GENOMIC DNA]</scope>
    <source>
        <strain evidence="1 2">NIPH 991</strain>
    </source>
</reference>
<accession>N8Y1B8</accession>
<sequence length="65" mass="6960">MDVAMLGGGTGRTPTHEQKQSTALFAAQGLASPTKSEASPTQSNLNFKCKAWHCELDLHTAISMR</sequence>
<organism evidence="1 2">
    <name type="scientific">Acinetobacter guillouiae NIPH 991</name>
    <dbReference type="NCBI Taxonomy" id="1217656"/>
    <lineage>
        <taxon>Bacteria</taxon>
        <taxon>Pseudomonadati</taxon>
        <taxon>Pseudomonadota</taxon>
        <taxon>Gammaproteobacteria</taxon>
        <taxon>Moraxellales</taxon>
        <taxon>Moraxellaceae</taxon>
        <taxon>Acinetobacter</taxon>
    </lineage>
</organism>
<dbReference type="AlphaFoldDB" id="N8Y1B8"/>
<proteinExistence type="predicted"/>
<name>N8Y1B8_ACIGI</name>
<evidence type="ECO:0000313" key="2">
    <source>
        <dbReference type="Proteomes" id="UP000013148"/>
    </source>
</evidence>
<protein>
    <submittedName>
        <fullName evidence="1">Uncharacterized protein</fullName>
    </submittedName>
</protein>
<dbReference type="RefSeq" id="WP_004822766.1">
    <property type="nucleotide sequence ID" value="NZ_KB849456.1"/>
</dbReference>
<comment type="caution">
    <text evidence="1">The sequence shown here is derived from an EMBL/GenBank/DDBJ whole genome shotgun (WGS) entry which is preliminary data.</text>
</comment>
<dbReference type="HOGENOM" id="CLU_2839711_0_0_6"/>
<evidence type="ECO:0000313" key="1">
    <source>
        <dbReference type="EMBL" id="ENV15114.1"/>
    </source>
</evidence>
<gene>
    <name evidence="1" type="ORF">F964_03836</name>
</gene>
<keyword evidence="2" id="KW-1185">Reference proteome</keyword>